<gene>
    <name evidence="1" type="primary">Necator_chrV.g20253</name>
    <name evidence="1" type="ORF">RB195_015461</name>
</gene>
<sequence>MSEQWDTYALNNPFYTQVQHCAANHASAHNGQPHVPSTLARVQRCQNLKCYLGIFVNIDLPICAHSTSPPPVTQLRR</sequence>
<reference evidence="1 2" key="1">
    <citation type="submission" date="2023-08" db="EMBL/GenBank/DDBJ databases">
        <title>A Necator americanus chromosomal reference genome.</title>
        <authorList>
            <person name="Ilik V."/>
            <person name="Petrzelkova K.J."/>
            <person name="Pardy F."/>
            <person name="Fuh T."/>
            <person name="Niatou-Singa F.S."/>
            <person name="Gouil Q."/>
            <person name="Baker L."/>
            <person name="Ritchie M.E."/>
            <person name="Jex A.R."/>
            <person name="Gazzola D."/>
            <person name="Li H."/>
            <person name="Toshio Fujiwara R."/>
            <person name="Zhan B."/>
            <person name="Aroian R.V."/>
            <person name="Pafco B."/>
            <person name="Schwarz E.M."/>
        </authorList>
    </citation>
    <scope>NUCLEOTIDE SEQUENCE [LARGE SCALE GENOMIC DNA]</scope>
    <source>
        <strain evidence="1 2">Aroian</strain>
        <tissue evidence="1">Whole animal</tissue>
    </source>
</reference>
<name>A0ABR1E7C5_NECAM</name>
<accession>A0ABR1E7C5</accession>
<evidence type="ECO:0000313" key="1">
    <source>
        <dbReference type="EMBL" id="KAK6757661.1"/>
    </source>
</evidence>
<organism evidence="1 2">
    <name type="scientific">Necator americanus</name>
    <name type="common">Human hookworm</name>
    <dbReference type="NCBI Taxonomy" id="51031"/>
    <lineage>
        <taxon>Eukaryota</taxon>
        <taxon>Metazoa</taxon>
        <taxon>Ecdysozoa</taxon>
        <taxon>Nematoda</taxon>
        <taxon>Chromadorea</taxon>
        <taxon>Rhabditida</taxon>
        <taxon>Rhabditina</taxon>
        <taxon>Rhabditomorpha</taxon>
        <taxon>Strongyloidea</taxon>
        <taxon>Ancylostomatidae</taxon>
        <taxon>Bunostominae</taxon>
        <taxon>Necator</taxon>
    </lineage>
</organism>
<proteinExistence type="predicted"/>
<protein>
    <submittedName>
        <fullName evidence="1">Uncharacterized protein</fullName>
    </submittedName>
</protein>
<dbReference type="EMBL" id="JAVFWL010000005">
    <property type="protein sequence ID" value="KAK6757661.1"/>
    <property type="molecule type" value="Genomic_DNA"/>
</dbReference>
<comment type="caution">
    <text evidence="1">The sequence shown here is derived from an EMBL/GenBank/DDBJ whole genome shotgun (WGS) entry which is preliminary data.</text>
</comment>
<evidence type="ECO:0000313" key="2">
    <source>
        <dbReference type="Proteomes" id="UP001303046"/>
    </source>
</evidence>
<keyword evidence="2" id="KW-1185">Reference proteome</keyword>
<dbReference type="Proteomes" id="UP001303046">
    <property type="component" value="Unassembled WGS sequence"/>
</dbReference>